<dbReference type="AlphaFoldDB" id="A0A0K2T1I7"/>
<evidence type="ECO:0000313" key="1">
    <source>
        <dbReference type="EMBL" id="CDW19447.1"/>
    </source>
</evidence>
<proteinExistence type="predicted"/>
<name>A0A0K2T1I7_LEPSM</name>
<dbReference type="EMBL" id="HACA01002086">
    <property type="protein sequence ID" value="CDW19447.1"/>
    <property type="molecule type" value="Transcribed_RNA"/>
</dbReference>
<organism evidence="1">
    <name type="scientific">Lepeophtheirus salmonis</name>
    <name type="common">Salmon louse</name>
    <name type="synonym">Caligus salmonis</name>
    <dbReference type="NCBI Taxonomy" id="72036"/>
    <lineage>
        <taxon>Eukaryota</taxon>
        <taxon>Metazoa</taxon>
        <taxon>Ecdysozoa</taxon>
        <taxon>Arthropoda</taxon>
        <taxon>Crustacea</taxon>
        <taxon>Multicrustacea</taxon>
        <taxon>Hexanauplia</taxon>
        <taxon>Copepoda</taxon>
        <taxon>Siphonostomatoida</taxon>
        <taxon>Caligidae</taxon>
        <taxon>Lepeophtheirus</taxon>
    </lineage>
</organism>
<protein>
    <submittedName>
        <fullName evidence="1">Uncharacterized protein</fullName>
    </submittedName>
</protein>
<sequence>MMNATGPQLDVQPERKVQGIDIRTVWWPHYLVPESHFVRVE</sequence>
<reference evidence="1" key="1">
    <citation type="submission" date="2014-05" db="EMBL/GenBank/DDBJ databases">
        <authorList>
            <person name="Chronopoulou M."/>
        </authorList>
    </citation>
    <scope>NUCLEOTIDE SEQUENCE</scope>
    <source>
        <tissue evidence="1">Whole organism</tissue>
    </source>
</reference>
<accession>A0A0K2T1I7</accession>